<keyword evidence="3" id="KW-0285">Flavoprotein</keyword>
<comment type="catalytic activity">
    <reaction evidence="6">
        <text>3-(methylsulfanyl)propanoyl-CoA + oxidized [electron-transfer flavoprotein] + H(+) = 3-(methylsulfanyl)acryloyl-CoA + reduced [electron-transfer flavoprotein]</text>
        <dbReference type="Rhea" id="RHEA:52612"/>
        <dbReference type="Rhea" id="RHEA-COMP:10685"/>
        <dbReference type="Rhea" id="RHEA-COMP:10686"/>
        <dbReference type="ChEBI" id="CHEBI:15378"/>
        <dbReference type="ChEBI" id="CHEBI:57692"/>
        <dbReference type="ChEBI" id="CHEBI:58307"/>
        <dbReference type="ChEBI" id="CHEBI:82815"/>
        <dbReference type="ChEBI" id="CHEBI:84994"/>
        <dbReference type="EC" id="1.3.99.41"/>
    </reaction>
    <physiologicalReaction direction="left-to-right" evidence="6">
        <dbReference type="Rhea" id="RHEA:52613"/>
    </physiologicalReaction>
</comment>
<keyword evidence="15" id="KW-1185">Reference proteome</keyword>
<evidence type="ECO:0000256" key="9">
    <source>
        <dbReference type="ARBA" id="ARBA00069043"/>
    </source>
</evidence>
<feature type="domain" description="Acyl-CoA oxidase/dehydrogenase middle" evidence="11">
    <location>
        <begin position="163"/>
        <end position="272"/>
    </location>
</feature>
<dbReference type="EC" id="1.3.99.41" evidence="8"/>
<dbReference type="InterPro" id="IPR009075">
    <property type="entry name" value="AcylCo_DH/oxidase_C"/>
</dbReference>
<dbReference type="Gene3D" id="2.40.110.10">
    <property type="entry name" value="Butyryl-CoA Dehydrogenase, subunit A, domain 2"/>
    <property type="match status" value="1"/>
</dbReference>
<dbReference type="Gene3D" id="1.10.540.10">
    <property type="entry name" value="Acyl-CoA dehydrogenase/oxidase, N-terminal domain"/>
    <property type="match status" value="1"/>
</dbReference>
<dbReference type="InterPro" id="IPR006091">
    <property type="entry name" value="Acyl-CoA_Oxase/DH_mid-dom"/>
</dbReference>
<dbReference type="Gene3D" id="1.20.140.10">
    <property type="entry name" value="Butyryl-CoA Dehydrogenase, subunit A, domain 3"/>
    <property type="match status" value="1"/>
</dbReference>
<dbReference type="RefSeq" id="WP_115015516.1">
    <property type="nucleotide sequence ID" value="NZ_QKWJ01000011.1"/>
</dbReference>
<evidence type="ECO:0000256" key="8">
    <source>
        <dbReference type="ARBA" id="ARBA00066694"/>
    </source>
</evidence>
<dbReference type="FunFam" id="2.40.110.10:FF:000031">
    <property type="entry name" value="Acyl-CoA dehydrogenase, putative"/>
    <property type="match status" value="1"/>
</dbReference>
<dbReference type="InterPro" id="IPR037069">
    <property type="entry name" value="AcylCoA_DH/ox_N_sf"/>
</dbReference>
<evidence type="ECO:0000259" key="11">
    <source>
        <dbReference type="Pfam" id="PF02770"/>
    </source>
</evidence>
<comment type="similarity">
    <text evidence="2">Belongs to the acyl-CoA dehydrogenase family.</text>
</comment>
<name>A0A370NWY6_9BURK</name>
<dbReference type="Pfam" id="PF02770">
    <property type="entry name" value="Acyl-CoA_dh_M"/>
    <property type="match status" value="1"/>
</dbReference>
<organism evidence="14 15">
    <name type="scientific">Cupriavidus lacunae</name>
    <dbReference type="NCBI Taxonomy" id="2666307"/>
    <lineage>
        <taxon>Bacteria</taxon>
        <taxon>Pseudomonadati</taxon>
        <taxon>Pseudomonadota</taxon>
        <taxon>Betaproteobacteria</taxon>
        <taxon>Burkholderiales</taxon>
        <taxon>Burkholderiaceae</taxon>
        <taxon>Cupriavidus</taxon>
    </lineage>
</organism>
<evidence type="ECO:0000256" key="6">
    <source>
        <dbReference type="ARBA" id="ARBA00051388"/>
    </source>
</evidence>
<feature type="domain" description="Acyl-CoA dehydrogenase/oxidase N-terminal" evidence="12">
    <location>
        <begin position="40"/>
        <end position="158"/>
    </location>
</feature>
<dbReference type="Pfam" id="PF12806">
    <property type="entry name" value="Acyl-CoA_dh_C"/>
    <property type="match status" value="1"/>
</dbReference>
<dbReference type="SUPFAM" id="SSF47203">
    <property type="entry name" value="Acyl-CoA dehydrogenase C-terminal domain-like"/>
    <property type="match status" value="1"/>
</dbReference>
<feature type="domain" description="Acyl-CoA dehydrogenase/oxidase C-terminal" evidence="10">
    <location>
        <begin position="284"/>
        <end position="445"/>
    </location>
</feature>
<dbReference type="InterPro" id="IPR046373">
    <property type="entry name" value="Acyl-CoA_Oxase/DH_mid-dom_sf"/>
</dbReference>
<evidence type="ECO:0000259" key="13">
    <source>
        <dbReference type="Pfam" id="PF12806"/>
    </source>
</evidence>
<evidence type="ECO:0000256" key="4">
    <source>
        <dbReference type="ARBA" id="ARBA00022827"/>
    </source>
</evidence>
<comment type="caution">
    <text evidence="14">The sequence shown here is derived from an EMBL/GenBank/DDBJ whole genome shotgun (WGS) entry which is preliminary data.</text>
</comment>
<reference evidence="15" key="1">
    <citation type="submission" date="2018-06" db="EMBL/GenBank/DDBJ databases">
        <authorList>
            <person name="Feng T."/>
            <person name="Jeon C.O."/>
        </authorList>
    </citation>
    <scope>NUCLEOTIDE SEQUENCE [LARGE SCALE GENOMIC DNA]</scope>
    <source>
        <strain evidence="15">S23</strain>
    </source>
</reference>
<dbReference type="PANTHER" id="PTHR42803:SF1">
    <property type="entry name" value="BROAD-SPECIFICITY LINEAR ACYL-COA DEHYDROGENASE FADE5"/>
    <property type="match status" value="1"/>
</dbReference>
<evidence type="ECO:0000313" key="15">
    <source>
        <dbReference type="Proteomes" id="UP000255165"/>
    </source>
</evidence>
<dbReference type="GO" id="GO:0016627">
    <property type="term" value="F:oxidoreductase activity, acting on the CH-CH group of donors"/>
    <property type="evidence" value="ECO:0007669"/>
    <property type="project" value="InterPro"/>
</dbReference>
<dbReference type="Pfam" id="PF02771">
    <property type="entry name" value="Acyl-CoA_dh_N"/>
    <property type="match status" value="1"/>
</dbReference>
<dbReference type="Pfam" id="PF00441">
    <property type="entry name" value="Acyl-CoA_dh_1"/>
    <property type="match status" value="1"/>
</dbReference>
<evidence type="ECO:0000256" key="3">
    <source>
        <dbReference type="ARBA" id="ARBA00022630"/>
    </source>
</evidence>
<dbReference type="GO" id="GO:0050660">
    <property type="term" value="F:flavin adenine dinucleotide binding"/>
    <property type="evidence" value="ECO:0007669"/>
    <property type="project" value="InterPro"/>
</dbReference>
<dbReference type="InterPro" id="IPR036250">
    <property type="entry name" value="AcylCo_DH-like_C"/>
</dbReference>
<evidence type="ECO:0000256" key="2">
    <source>
        <dbReference type="ARBA" id="ARBA00009347"/>
    </source>
</evidence>
<proteinExistence type="inferred from homology"/>
<sequence>MRSFVAPLGEIRFILRELLDVDRELSGLPAYRGLGADTCEQVIGAAARYAEDVVAPLNARGDREGCVLEAGEVRTPHGYAAAYRAFVEQGWPALACRAEDGGQALPSLLNNVLYEFLNATCPAWSMYPALAHGAYHTLRHYGSEALRRLYLPKLVSGEWTATMCLTEPQSGSDLGTVRCRAEAAGDGTWRLGGAKLFISGGDHDLAENIVHLVLARLPGAPAGSRGVSLFVVPKFIPDAAGRPGVRNAVSVTGIEHKMGICGSATCAMQFDGAVGWLVGAPHCGLSNAFVMMNAARLGVGVQAVGIAEAASQAAIAYARQRRQGRAANIATEAAPIIAHAEVRRMLLTQKAWVEGGRMLAYWLGLQLDVEAHHEDPHARQRAEDLVALLTPVAKAFLTDNASACANLAIQVHGGYGYMVETGVEQLVRDARIMQIYEGSNGIQAIDLLGRKVIADDGRRLRVFLDLIAAWLASPGGQTAPAPMRQRLGSLAADVEVLSRVLSARAASDPHLVGAVATDYLRIIGHLAFAYLFARSAATCAARAVAGDPFFQARHVVAAFYFNRLLPEADACLAAIRACDGDFAVRDDAILFS</sequence>
<dbReference type="Proteomes" id="UP000255165">
    <property type="component" value="Unassembled WGS sequence"/>
</dbReference>
<gene>
    <name evidence="14" type="ORF">DN412_12055</name>
</gene>
<evidence type="ECO:0000313" key="14">
    <source>
        <dbReference type="EMBL" id="RDK10095.1"/>
    </source>
</evidence>
<dbReference type="InterPro" id="IPR025878">
    <property type="entry name" value="Acyl-CoA_dh-like_C_dom"/>
</dbReference>
<dbReference type="AlphaFoldDB" id="A0A370NWY6"/>
<comment type="cofactor">
    <cofactor evidence="1">
        <name>FAD</name>
        <dbReference type="ChEBI" id="CHEBI:57692"/>
    </cofactor>
</comment>
<dbReference type="InterPro" id="IPR009100">
    <property type="entry name" value="AcylCoA_DH/oxidase_NM_dom_sf"/>
</dbReference>
<evidence type="ECO:0000256" key="1">
    <source>
        <dbReference type="ARBA" id="ARBA00001974"/>
    </source>
</evidence>
<dbReference type="SUPFAM" id="SSF56645">
    <property type="entry name" value="Acyl-CoA dehydrogenase NM domain-like"/>
    <property type="match status" value="1"/>
</dbReference>
<evidence type="ECO:0000259" key="12">
    <source>
        <dbReference type="Pfam" id="PF02771"/>
    </source>
</evidence>
<comment type="function">
    <text evidence="7">Involved in the assimilation of dimethylsulphoniopropionate (DMSP), an important compound in the fixation of carbon in marine phytoplankton, by mediating the conversion of 3-(methylthio)propanoyl-CoA (MMPA-CoA) to 3-(methylthio)acryloyl-CoA (MTA-CoA).</text>
</comment>
<keyword evidence="5" id="KW-0560">Oxidoreductase</keyword>
<evidence type="ECO:0000256" key="5">
    <source>
        <dbReference type="ARBA" id="ARBA00023002"/>
    </source>
</evidence>
<evidence type="ECO:0000259" key="10">
    <source>
        <dbReference type="Pfam" id="PF00441"/>
    </source>
</evidence>
<dbReference type="InterPro" id="IPR052166">
    <property type="entry name" value="Diverse_Acyl-CoA_DH"/>
</dbReference>
<dbReference type="PANTHER" id="PTHR42803">
    <property type="entry name" value="ACYL-COA DEHYDROGENASE"/>
    <property type="match status" value="1"/>
</dbReference>
<evidence type="ECO:0000256" key="7">
    <source>
        <dbReference type="ARBA" id="ARBA00058683"/>
    </source>
</evidence>
<dbReference type="EMBL" id="QKWJ01000011">
    <property type="protein sequence ID" value="RDK10095.1"/>
    <property type="molecule type" value="Genomic_DNA"/>
</dbReference>
<protein>
    <recommendedName>
        <fullName evidence="9">3-methylmercaptopropionyl-CoA dehydrogenase</fullName>
        <ecNumber evidence="8">1.3.99.41</ecNumber>
    </recommendedName>
</protein>
<accession>A0A370NWY6</accession>
<feature type="domain" description="Acetyl-CoA dehydrogenase-like C-terminal" evidence="13">
    <location>
        <begin position="463"/>
        <end position="580"/>
    </location>
</feature>
<dbReference type="InterPro" id="IPR013786">
    <property type="entry name" value="AcylCoA_DH/ox_N"/>
</dbReference>
<keyword evidence="4" id="KW-0274">FAD</keyword>